<dbReference type="GO" id="GO:0016491">
    <property type="term" value="F:oxidoreductase activity"/>
    <property type="evidence" value="ECO:0007669"/>
    <property type="project" value="UniProtKB-KW"/>
</dbReference>
<comment type="cofactor">
    <cofactor evidence="5">
        <name>Fe(2+)</name>
        <dbReference type="ChEBI" id="CHEBI:29033"/>
    </cofactor>
    <text evidence="5">Binds 1 Fe(2+) ion per subunit.</text>
</comment>
<evidence type="ECO:0000256" key="4">
    <source>
        <dbReference type="ARBA" id="ARBA00023004"/>
    </source>
</evidence>
<keyword evidence="2 5" id="KW-0479">Metal-binding</keyword>
<evidence type="ECO:0000313" key="6">
    <source>
        <dbReference type="EMBL" id="QTD96190.1"/>
    </source>
</evidence>
<dbReference type="PANTHER" id="PTHR10543:SF89">
    <property type="entry name" value="CAROTENOID 9,10(9',10')-CLEAVAGE DIOXYGENASE 1"/>
    <property type="match status" value="1"/>
</dbReference>
<keyword evidence="7" id="KW-1185">Reference proteome</keyword>
<organism evidence="6 7">
    <name type="scientific">Streptomyces cyanogenus</name>
    <dbReference type="NCBI Taxonomy" id="80860"/>
    <lineage>
        <taxon>Bacteria</taxon>
        <taxon>Bacillati</taxon>
        <taxon>Actinomycetota</taxon>
        <taxon>Actinomycetes</taxon>
        <taxon>Kitasatosporales</taxon>
        <taxon>Streptomycetaceae</taxon>
        <taxon>Streptomyces</taxon>
    </lineage>
</organism>
<dbReference type="RefSeq" id="WP_208030198.1">
    <property type="nucleotide sequence ID" value="NZ_CP071839.1"/>
</dbReference>
<gene>
    <name evidence="6" type="ORF">S1361_02465</name>
</gene>
<evidence type="ECO:0000256" key="2">
    <source>
        <dbReference type="ARBA" id="ARBA00022723"/>
    </source>
</evidence>
<keyword evidence="4 5" id="KW-0408">Iron</keyword>
<keyword evidence="5" id="KW-0223">Dioxygenase</keyword>
<keyword evidence="3 5" id="KW-0560">Oxidoreductase</keyword>
<dbReference type="PANTHER" id="PTHR10543">
    <property type="entry name" value="BETA-CAROTENE DIOXYGENASE"/>
    <property type="match status" value="1"/>
</dbReference>
<evidence type="ECO:0000256" key="3">
    <source>
        <dbReference type="ARBA" id="ARBA00023002"/>
    </source>
</evidence>
<accession>A0ABX7TI35</accession>
<dbReference type="Pfam" id="PF03055">
    <property type="entry name" value="RPE65"/>
    <property type="match status" value="1"/>
</dbReference>
<protein>
    <recommendedName>
        <fullName evidence="5">Dioxygenase</fullName>
        <ecNumber evidence="5">1.13.11.-</ecNumber>
    </recommendedName>
</protein>
<evidence type="ECO:0000256" key="5">
    <source>
        <dbReference type="RuleBase" id="RU364048"/>
    </source>
</evidence>
<reference evidence="6 7" key="1">
    <citation type="submission" date="2021-03" db="EMBL/GenBank/DDBJ databases">
        <title>Complete genome sequence of Streptomyces cyanogenus S136, producer of anticancer angucycline landomycin A.</title>
        <authorList>
            <person name="Hrab P."/>
            <person name="Ruckert C."/>
            <person name="Busche T."/>
            <person name="Ostash I."/>
            <person name="Kalinowski J."/>
            <person name="Fedorenko V."/>
            <person name="Yushchuk O."/>
            <person name="Ostash B."/>
        </authorList>
    </citation>
    <scope>NUCLEOTIDE SEQUENCE [LARGE SCALE GENOMIC DNA]</scope>
    <source>
        <strain evidence="6 7">S136</strain>
    </source>
</reference>
<sequence>MSTKPYLTGHYEPVADETSATALPVEGTLPPELTGRLVRNSHNPKPGVTPSHWFKGSGMVHGIRLREGRAEWYRNRWVRTPALDGAPYLTEHGPDLTASTAGTHVIEHAGRLLALCEANLPFELTPELETVGAYDFGGRLRSAMTAHPKTDPVTGELHFFGSSPFPPYLMYYVADAGGHITHGAEVPGATASLKHDFALTRHHVVFVEGTVTFDPDEHSGIPYGWNDAQPARIGVMPRGGDGADRIRWFPIRPGNMLHAANAYEDEHGRIVLEGPTVDREGFRLSWNWWVGAPDRGTEPNARSYTRRWVIDLAAGTVDERVIDDLAVEFPTLNEDYLGAEHRYQYAVSFPDQDGLGGYGIVKYDRRTGARRVRPTGDARLPSEAVFVPAAGGTAEDDGYLLTVVSDLKQDASRLLVLDAAGLGQVAAVDLPRRVTAGIHGSWIPDSVLDRDTREG</sequence>
<evidence type="ECO:0000313" key="7">
    <source>
        <dbReference type="Proteomes" id="UP000663908"/>
    </source>
</evidence>
<evidence type="ECO:0000256" key="1">
    <source>
        <dbReference type="ARBA" id="ARBA00006787"/>
    </source>
</evidence>
<name>A0ABX7TI35_STRCY</name>
<comment type="similarity">
    <text evidence="1 5">Belongs to the carotenoid oxygenase family.</text>
</comment>
<dbReference type="InterPro" id="IPR004294">
    <property type="entry name" value="Carotenoid_Oase"/>
</dbReference>
<dbReference type="EC" id="1.13.11.-" evidence="5"/>
<proteinExistence type="inferred from homology"/>
<dbReference type="Proteomes" id="UP000663908">
    <property type="component" value="Chromosome"/>
</dbReference>
<dbReference type="EMBL" id="CP071839">
    <property type="protein sequence ID" value="QTD96190.1"/>
    <property type="molecule type" value="Genomic_DNA"/>
</dbReference>